<dbReference type="InterPro" id="IPR002711">
    <property type="entry name" value="HNH"/>
</dbReference>
<reference evidence="2 4" key="1">
    <citation type="submission" date="2019-07" db="EMBL/GenBank/DDBJ databases">
        <title>Whole genome shotgun sequence of Cellulomonas hominis NBRC 16055.</title>
        <authorList>
            <person name="Hosoyama A."/>
            <person name="Uohara A."/>
            <person name="Ohji S."/>
            <person name="Ichikawa N."/>
        </authorList>
    </citation>
    <scope>NUCLEOTIDE SEQUENCE [LARGE SCALE GENOMIC DNA]</scope>
    <source>
        <strain evidence="2 4">NBRC 16055</strain>
    </source>
</reference>
<evidence type="ECO:0000313" key="4">
    <source>
        <dbReference type="Proteomes" id="UP000321723"/>
    </source>
</evidence>
<dbReference type="GO" id="GO:0004519">
    <property type="term" value="F:endonuclease activity"/>
    <property type="evidence" value="ECO:0007669"/>
    <property type="project" value="UniProtKB-KW"/>
</dbReference>
<dbReference type="CDD" id="cd00085">
    <property type="entry name" value="HNHc"/>
    <property type="match status" value="1"/>
</dbReference>
<dbReference type="EMBL" id="JACHDN010000001">
    <property type="protein sequence ID" value="MBB5473108.1"/>
    <property type="molecule type" value="Genomic_DNA"/>
</dbReference>
<gene>
    <name evidence="2" type="ORF">CHO01_05800</name>
    <name evidence="3" type="ORF">HNR08_001844</name>
</gene>
<proteinExistence type="predicted"/>
<organism evidence="2 4">
    <name type="scientific">Cellulomonas hominis</name>
    <dbReference type="NCBI Taxonomy" id="156981"/>
    <lineage>
        <taxon>Bacteria</taxon>
        <taxon>Bacillati</taxon>
        <taxon>Actinomycetota</taxon>
        <taxon>Actinomycetes</taxon>
        <taxon>Micrococcales</taxon>
        <taxon>Cellulomonadaceae</taxon>
        <taxon>Cellulomonas</taxon>
    </lineage>
</organism>
<dbReference type="RefSeq" id="WP_246802906.1">
    <property type="nucleotide sequence ID" value="NZ_BJVQ01000004.1"/>
</dbReference>
<sequence length="129" mass="14260">MVRRRKVSSATASPATRARYAKRRARRVALADNDLTPAEWESLLTAWGGCAYCGAEAPALQRDCVLAISRGGRYTLENVVPACASCNASKHNDEVTGWLRRKKLDERAFLVRHATILRDLRPADPLDPA</sequence>
<keyword evidence="3" id="KW-0378">Hydrolase</keyword>
<dbReference type="GO" id="GO:0008270">
    <property type="term" value="F:zinc ion binding"/>
    <property type="evidence" value="ECO:0007669"/>
    <property type="project" value="InterPro"/>
</dbReference>
<name>A0A511FA74_9CELL</name>
<dbReference type="Proteomes" id="UP000321723">
    <property type="component" value="Unassembled WGS sequence"/>
</dbReference>
<evidence type="ECO:0000313" key="2">
    <source>
        <dbReference type="EMBL" id="GEL45464.1"/>
    </source>
</evidence>
<dbReference type="PANTHER" id="PTHR33877:SF2">
    <property type="entry name" value="OS07G0170200 PROTEIN"/>
    <property type="match status" value="1"/>
</dbReference>
<dbReference type="InterPro" id="IPR003615">
    <property type="entry name" value="HNH_nuc"/>
</dbReference>
<dbReference type="GO" id="GO:0003676">
    <property type="term" value="F:nucleic acid binding"/>
    <property type="evidence" value="ECO:0007669"/>
    <property type="project" value="InterPro"/>
</dbReference>
<dbReference type="EMBL" id="BJVQ01000004">
    <property type="protein sequence ID" value="GEL45464.1"/>
    <property type="molecule type" value="Genomic_DNA"/>
</dbReference>
<protein>
    <submittedName>
        <fullName evidence="3">5-methylcytosine-specific restriction endonuclease McrA</fullName>
    </submittedName>
</protein>
<keyword evidence="3" id="KW-0255">Endonuclease</keyword>
<dbReference type="PANTHER" id="PTHR33877">
    <property type="entry name" value="SLL1193 PROTEIN"/>
    <property type="match status" value="1"/>
</dbReference>
<evidence type="ECO:0000313" key="5">
    <source>
        <dbReference type="Proteomes" id="UP000564629"/>
    </source>
</evidence>
<dbReference type="AlphaFoldDB" id="A0A511FA74"/>
<accession>A0A511FA74</accession>
<evidence type="ECO:0000313" key="3">
    <source>
        <dbReference type="EMBL" id="MBB5473108.1"/>
    </source>
</evidence>
<dbReference type="SMART" id="SM00507">
    <property type="entry name" value="HNHc"/>
    <property type="match status" value="1"/>
</dbReference>
<dbReference type="Proteomes" id="UP000564629">
    <property type="component" value="Unassembled WGS sequence"/>
</dbReference>
<evidence type="ECO:0000259" key="1">
    <source>
        <dbReference type="SMART" id="SM00507"/>
    </source>
</evidence>
<dbReference type="Pfam" id="PF01844">
    <property type="entry name" value="HNH"/>
    <property type="match status" value="1"/>
</dbReference>
<keyword evidence="4" id="KW-1185">Reference proteome</keyword>
<dbReference type="InterPro" id="IPR052892">
    <property type="entry name" value="NA-targeting_endonuclease"/>
</dbReference>
<reference evidence="3 5" key="2">
    <citation type="submission" date="2020-08" db="EMBL/GenBank/DDBJ databases">
        <title>Sequencing the genomes of 1000 actinobacteria strains.</title>
        <authorList>
            <person name="Klenk H.-P."/>
        </authorList>
    </citation>
    <scope>NUCLEOTIDE SEQUENCE [LARGE SCALE GENOMIC DNA]</scope>
    <source>
        <strain evidence="3 5">DSM 9581</strain>
    </source>
</reference>
<dbReference type="Gene3D" id="1.10.30.50">
    <property type="match status" value="1"/>
</dbReference>
<feature type="domain" description="HNH nuclease" evidence="1">
    <location>
        <begin position="38"/>
        <end position="88"/>
    </location>
</feature>
<keyword evidence="3" id="KW-0540">Nuclease</keyword>
<comment type="caution">
    <text evidence="2">The sequence shown here is derived from an EMBL/GenBank/DDBJ whole genome shotgun (WGS) entry which is preliminary data.</text>
</comment>